<feature type="domain" description="Ubiquitin-like protease family profile" evidence="5">
    <location>
        <begin position="353"/>
        <end position="482"/>
    </location>
</feature>
<name>A0A803MT75_CHEQI</name>
<keyword evidence="2" id="KW-0645">Protease</keyword>
<organism evidence="6 7">
    <name type="scientific">Chenopodium quinoa</name>
    <name type="common">Quinoa</name>
    <dbReference type="NCBI Taxonomy" id="63459"/>
    <lineage>
        <taxon>Eukaryota</taxon>
        <taxon>Viridiplantae</taxon>
        <taxon>Streptophyta</taxon>
        <taxon>Embryophyta</taxon>
        <taxon>Tracheophyta</taxon>
        <taxon>Spermatophyta</taxon>
        <taxon>Magnoliopsida</taxon>
        <taxon>eudicotyledons</taxon>
        <taxon>Gunneridae</taxon>
        <taxon>Pentapetalae</taxon>
        <taxon>Caryophyllales</taxon>
        <taxon>Chenopodiaceae</taxon>
        <taxon>Chenopodioideae</taxon>
        <taxon>Atripliceae</taxon>
        <taxon>Chenopodium</taxon>
    </lineage>
</organism>
<protein>
    <recommendedName>
        <fullName evidence="5">Ubiquitin-like protease family profile domain-containing protein</fullName>
    </recommendedName>
</protein>
<dbReference type="Gene3D" id="3.40.395.10">
    <property type="entry name" value="Adenoviral Proteinase, Chain A"/>
    <property type="match status" value="1"/>
</dbReference>
<feature type="region of interest" description="Disordered" evidence="4">
    <location>
        <begin position="270"/>
        <end position="293"/>
    </location>
</feature>
<dbReference type="PROSITE" id="PS50600">
    <property type="entry name" value="ULP_PROTEASE"/>
    <property type="match status" value="1"/>
</dbReference>
<dbReference type="EnsemblPlants" id="AUR62034866-RA">
    <property type="protein sequence ID" value="AUR62034866-RA:cds"/>
    <property type="gene ID" value="AUR62034866"/>
</dbReference>
<keyword evidence="7" id="KW-1185">Reference proteome</keyword>
<evidence type="ECO:0000256" key="2">
    <source>
        <dbReference type="ARBA" id="ARBA00022670"/>
    </source>
</evidence>
<feature type="compositionally biased region" description="Polar residues" evidence="4">
    <location>
        <begin position="39"/>
        <end position="54"/>
    </location>
</feature>
<accession>A0A803MT75</accession>
<dbReference type="PANTHER" id="PTHR33018">
    <property type="entry name" value="OS10G0338966 PROTEIN-RELATED"/>
    <property type="match status" value="1"/>
</dbReference>
<reference evidence="6" key="2">
    <citation type="submission" date="2021-03" db="UniProtKB">
        <authorList>
            <consortium name="EnsemblPlants"/>
        </authorList>
    </citation>
    <scope>IDENTIFICATION</scope>
</reference>
<evidence type="ECO:0000313" key="7">
    <source>
        <dbReference type="Proteomes" id="UP000596660"/>
    </source>
</evidence>
<dbReference type="InterPro" id="IPR003653">
    <property type="entry name" value="Peptidase_C48_C"/>
</dbReference>
<sequence>MGVQPLQEWEDIVGDVEYDREEGCRHTTMEENRNDQEGQEQSGDMDASTSQVKSSTKKGRGPSKSVQTITPMFLEFDEFDMPIGKWESAYGKKIGNCAQRVNINVKDIRSMIKFKSKTCGRRVSGSSTLMIPRVVKRRSSTKLLVLDLGSTSLGYITEEQWKEFETYCNTDEFKAPSKKGKENAKNNKHRHHLGSKSYERARVYWSKTNRIPAESSTSSTTESTTSCVMSEKLKNQSLYWILARQTRIADGSWAIDPKNAETQQIANAIVSPSPNKKHRSRQNKEGGDSCGVKSRQSIIKPTKFLPLEDTIVDTFGEGCELLYWLMNSDDAKYDTTSVLLKASMFNFDSDKQIWVTATDVHEFLRGSWANVSLIHAYIMYLVDNFIDLFNRIEITFFCPQLISESSIENDYLETYTYVKNTFLHEVRKTGKRCKFIVALYVASGHWVLVVVDLQLGLAYEFDSMKLPKENPRKLKIAEIMMT</sequence>
<dbReference type="InterPro" id="IPR038765">
    <property type="entry name" value="Papain-like_cys_pep_sf"/>
</dbReference>
<reference evidence="6" key="1">
    <citation type="journal article" date="2017" name="Nature">
        <title>The genome of Chenopodium quinoa.</title>
        <authorList>
            <person name="Jarvis D.E."/>
            <person name="Ho Y.S."/>
            <person name="Lightfoot D.J."/>
            <person name="Schmoeckel S.M."/>
            <person name="Li B."/>
            <person name="Borm T.J.A."/>
            <person name="Ohyanagi H."/>
            <person name="Mineta K."/>
            <person name="Michell C.T."/>
            <person name="Saber N."/>
            <person name="Kharbatia N.M."/>
            <person name="Rupper R.R."/>
            <person name="Sharp A.R."/>
            <person name="Dally N."/>
            <person name="Boughton B.A."/>
            <person name="Woo Y.H."/>
            <person name="Gao G."/>
            <person name="Schijlen E.G.W.M."/>
            <person name="Guo X."/>
            <person name="Momin A.A."/>
            <person name="Negrao S."/>
            <person name="Al-Babili S."/>
            <person name="Gehring C."/>
            <person name="Roessner U."/>
            <person name="Jung C."/>
            <person name="Murphy K."/>
            <person name="Arold S.T."/>
            <person name="Gojobori T."/>
            <person name="van der Linden C.G."/>
            <person name="van Loo E.N."/>
            <person name="Jellen E.N."/>
            <person name="Maughan P.J."/>
            <person name="Tester M."/>
        </authorList>
    </citation>
    <scope>NUCLEOTIDE SEQUENCE [LARGE SCALE GENOMIC DNA]</scope>
    <source>
        <strain evidence="6">cv. PI 614886</strain>
    </source>
</reference>
<evidence type="ECO:0000313" key="6">
    <source>
        <dbReference type="EnsemblPlants" id="AUR62034866-RA:cds"/>
    </source>
</evidence>
<proteinExistence type="inferred from homology"/>
<dbReference type="GO" id="GO:0008234">
    <property type="term" value="F:cysteine-type peptidase activity"/>
    <property type="evidence" value="ECO:0007669"/>
    <property type="project" value="InterPro"/>
</dbReference>
<feature type="compositionally biased region" description="Basic and acidic residues" evidence="4">
    <location>
        <begin position="21"/>
        <end position="36"/>
    </location>
</feature>
<dbReference type="GO" id="GO:0006508">
    <property type="term" value="P:proteolysis"/>
    <property type="evidence" value="ECO:0007669"/>
    <property type="project" value="UniProtKB-KW"/>
</dbReference>
<keyword evidence="3" id="KW-0378">Hydrolase</keyword>
<dbReference type="AlphaFoldDB" id="A0A803MT75"/>
<evidence type="ECO:0000256" key="3">
    <source>
        <dbReference type="ARBA" id="ARBA00022801"/>
    </source>
</evidence>
<comment type="similarity">
    <text evidence="1">Belongs to the peptidase C48 family.</text>
</comment>
<dbReference type="PANTHER" id="PTHR33018:SF37">
    <property type="entry name" value="TRANSPOSASE TNP1_EN_SPM-LIKE DOMAIN-CONTAINING PROTEIN"/>
    <property type="match status" value="1"/>
</dbReference>
<evidence type="ECO:0000256" key="1">
    <source>
        <dbReference type="ARBA" id="ARBA00005234"/>
    </source>
</evidence>
<evidence type="ECO:0000259" key="5">
    <source>
        <dbReference type="PROSITE" id="PS50600"/>
    </source>
</evidence>
<evidence type="ECO:0000256" key="4">
    <source>
        <dbReference type="SAM" id="MobiDB-lite"/>
    </source>
</evidence>
<dbReference type="Proteomes" id="UP000596660">
    <property type="component" value="Unplaced"/>
</dbReference>
<feature type="region of interest" description="Disordered" evidence="4">
    <location>
        <begin position="1"/>
        <end position="66"/>
    </location>
</feature>
<feature type="compositionally biased region" description="Acidic residues" evidence="4">
    <location>
        <begin position="8"/>
        <end position="20"/>
    </location>
</feature>
<dbReference type="SUPFAM" id="SSF54001">
    <property type="entry name" value="Cysteine proteinases"/>
    <property type="match status" value="1"/>
</dbReference>
<dbReference type="Gramene" id="AUR62034866-RA">
    <property type="protein sequence ID" value="AUR62034866-RA:cds"/>
    <property type="gene ID" value="AUR62034866"/>
</dbReference>